<dbReference type="SUPFAM" id="SSF144232">
    <property type="entry name" value="HIT/MYND zinc finger-like"/>
    <property type="match status" value="1"/>
</dbReference>
<dbReference type="GO" id="GO:0008270">
    <property type="term" value="F:zinc ion binding"/>
    <property type="evidence" value="ECO:0007669"/>
    <property type="project" value="UniProtKB-KW"/>
</dbReference>
<dbReference type="GO" id="GO:0042826">
    <property type="term" value="F:histone deacetylase binding"/>
    <property type="evidence" value="ECO:0007669"/>
    <property type="project" value="TreeGrafter"/>
</dbReference>
<keyword evidence="5 7" id="KW-0863">Zinc-finger</keyword>
<evidence type="ECO:0000256" key="6">
    <source>
        <dbReference type="ARBA" id="ARBA00022833"/>
    </source>
</evidence>
<dbReference type="InterPro" id="IPR052097">
    <property type="entry name" value="SET-MYND_domain_protein"/>
</dbReference>
<dbReference type="GO" id="GO:0008168">
    <property type="term" value="F:methyltransferase activity"/>
    <property type="evidence" value="ECO:0007669"/>
    <property type="project" value="UniProtKB-KW"/>
</dbReference>
<dbReference type="GO" id="GO:0032259">
    <property type="term" value="P:methylation"/>
    <property type="evidence" value="ECO:0007669"/>
    <property type="project" value="UniProtKB-KW"/>
</dbReference>
<keyword evidence="1" id="KW-0489">Methyltransferase</keyword>
<evidence type="ECO:0000259" key="9">
    <source>
        <dbReference type="PROSITE" id="PS50865"/>
    </source>
</evidence>
<dbReference type="PANTHER" id="PTHR46165">
    <property type="entry name" value="SET AND MYND DOMAIN-CONTAINING PROTEIN 4"/>
    <property type="match status" value="1"/>
</dbReference>
<feature type="domain" description="MYND-type" evidence="9">
    <location>
        <begin position="271"/>
        <end position="310"/>
    </location>
</feature>
<organism evidence="10 11">
    <name type="scientific">Cotesia glomerata</name>
    <name type="common">Lepidopteran parasitic wasp</name>
    <name type="synonym">Apanteles glomeratus</name>
    <dbReference type="NCBI Taxonomy" id="32391"/>
    <lineage>
        <taxon>Eukaryota</taxon>
        <taxon>Metazoa</taxon>
        <taxon>Ecdysozoa</taxon>
        <taxon>Arthropoda</taxon>
        <taxon>Hexapoda</taxon>
        <taxon>Insecta</taxon>
        <taxon>Pterygota</taxon>
        <taxon>Neoptera</taxon>
        <taxon>Endopterygota</taxon>
        <taxon>Hymenoptera</taxon>
        <taxon>Apocrita</taxon>
        <taxon>Ichneumonoidea</taxon>
        <taxon>Braconidae</taxon>
        <taxon>Microgastrinae</taxon>
        <taxon>Cotesia</taxon>
    </lineage>
</organism>
<dbReference type="Pfam" id="PF01753">
    <property type="entry name" value="zf-MYND"/>
    <property type="match status" value="1"/>
</dbReference>
<dbReference type="SUPFAM" id="SSF48452">
    <property type="entry name" value="TPR-like"/>
    <property type="match status" value="1"/>
</dbReference>
<keyword evidence="3" id="KW-0949">S-adenosyl-L-methionine</keyword>
<dbReference type="SUPFAM" id="SSF82199">
    <property type="entry name" value="SET domain"/>
    <property type="match status" value="1"/>
</dbReference>
<name>A0AAV7II11_COTGL</name>
<reference evidence="10 11" key="1">
    <citation type="journal article" date="2021" name="J. Hered.">
        <title>A chromosome-level genome assembly of the parasitoid wasp, Cotesia glomerata (Hymenoptera: Braconidae).</title>
        <authorList>
            <person name="Pinto B.J."/>
            <person name="Weis J.J."/>
            <person name="Gamble T."/>
            <person name="Ode P.J."/>
            <person name="Paul R."/>
            <person name="Zaspel J.M."/>
        </authorList>
    </citation>
    <scope>NUCLEOTIDE SEQUENCE [LARGE SCALE GENOMIC DNA]</scope>
    <source>
        <strain evidence="10">CgM1</strain>
    </source>
</reference>
<evidence type="ECO:0000256" key="3">
    <source>
        <dbReference type="ARBA" id="ARBA00022691"/>
    </source>
</evidence>
<keyword evidence="6" id="KW-0862">Zinc</keyword>
<accession>A0AAV7II11</accession>
<dbReference type="PANTHER" id="PTHR46165:SF5">
    <property type="entry name" value="RE32936P"/>
    <property type="match status" value="1"/>
</dbReference>
<evidence type="ECO:0000256" key="8">
    <source>
        <dbReference type="SAM" id="MobiDB-lite"/>
    </source>
</evidence>
<dbReference type="GO" id="GO:0005634">
    <property type="term" value="C:nucleus"/>
    <property type="evidence" value="ECO:0007669"/>
    <property type="project" value="TreeGrafter"/>
</dbReference>
<dbReference type="EMBL" id="JAHXZJ010001864">
    <property type="protein sequence ID" value="KAH0550778.1"/>
    <property type="molecule type" value="Genomic_DNA"/>
</dbReference>
<dbReference type="AlphaFoldDB" id="A0AAV7II11"/>
<dbReference type="PROSITE" id="PS50865">
    <property type="entry name" value="ZF_MYND_2"/>
    <property type="match status" value="1"/>
</dbReference>
<dbReference type="CDD" id="cd10536">
    <property type="entry name" value="SET_SMYD4"/>
    <property type="match status" value="1"/>
</dbReference>
<dbReference type="InterPro" id="IPR002893">
    <property type="entry name" value="Znf_MYND"/>
</dbReference>
<feature type="compositionally biased region" description="Basic residues" evidence="8">
    <location>
        <begin position="369"/>
        <end position="379"/>
    </location>
</feature>
<keyword evidence="2" id="KW-0808">Transferase</keyword>
<dbReference type="InterPro" id="IPR011990">
    <property type="entry name" value="TPR-like_helical_dom_sf"/>
</dbReference>
<dbReference type="Proteomes" id="UP000826195">
    <property type="component" value="Unassembled WGS sequence"/>
</dbReference>
<evidence type="ECO:0000256" key="5">
    <source>
        <dbReference type="ARBA" id="ARBA00022771"/>
    </source>
</evidence>
<evidence type="ECO:0000256" key="7">
    <source>
        <dbReference type="PROSITE-ProRule" id="PRU00134"/>
    </source>
</evidence>
<keyword evidence="4" id="KW-0479">Metal-binding</keyword>
<keyword evidence="11" id="KW-1185">Reference proteome</keyword>
<evidence type="ECO:0000256" key="2">
    <source>
        <dbReference type="ARBA" id="ARBA00022679"/>
    </source>
</evidence>
<comment type="caution">
    <text evidence="10">The sequence shown here is derived from an EMBL/GenBank/DDBJ whole genome shotgun (WGS) entry which is preliminary data.</text>
</comment>
<dbReference type="InterPro" id="IPR046341">
    <property type="entry name" value="SET_dom_sf"/>
</dbReference>
<feature type="region of interest" description="Disordered" evidence="8">
    <location>
        <begin position="364"/>
        <end position="393"/>
    </location>
</feature>
<evidence type="ECO:0000256" key="1">
    <source>
        <dbReference type="ARBA" id="ARBA00022603"/>
    </source>
</evidence>
<dbReference type="Gene3D" id="1.25.40.10">
    <property type="entry name" value="Tetratricopeptide repeat domain"/>
    <property type="match status" value="2"/>
</dbReference>
<proteinExistence type="predicted"/>
<dbReference type="GO" id="GO:0005737">
    <property type="term" value="C:cytoplasm"/>
    <property type="evidence" value="ECO:0007669"/>
    <property type="project" value="TreeGrafter"/>
</dbReference>
<protein>
    <recommendedName>
        <fullName evidence="9">MYND-type domain-containing protein</fullName>
    </recommendedName>
</protein>
<evidence type="ECO:0000313" key="10">
    <source>
        <dbReference type="EMBL" id="KAH0550778.1"/>
    </source>
</evidence>
<sequence length="694" mass="78881">MEKSDEIEVYRRVCSSETIYSGKRGFFKDFIESIRNSVHNSWIDNVFGVLSRDDERVRCVLTDSKIKHIVSGILSRVKPLFRDKDDKISTSKRLEGCKLINANDYEKALLCFSQAVLRAPYAGKIKPSKEDLNLGLALLARAEALMALREYEFAISDLEAIDFDLPKNLREQLERKLQECYRLVEESKKSIDTYRSNGGEVKNNYRKPVFPELTGGLHRSLPGISNLVEIQETIEAGKHAVAADDVKIGDVIAHEAPLASCLLPEYYGTHCHHCFVRLRAPLGCSVCSSVAFCGKKCRDEALQTYHKYECKLLVLLIGSGMSILSMLTLRMVTQVGLQGCLQLFQRVCEKDSAVNNVNSEKCQSNLSKSSKRRLRKKKLKESSQQASPDHFSVKSEEEFNKRENVDDRAYDLVTLDSKRTNLDFFERTLMAIFLVKCLQRVDFLENTSQDSPTGNEVAVAALLLRNLQLLQFNAHEIFETRVSNEHRFRGSKTVYLGVAIYPGVARFNHDCYPAVTRYFSGRDIVIKATRPLTKGQVIAENYGPIFTKRNFKERQRNLEGRYWFKCTCDPCKQDWPTFEELINCSPKIRCTTENCKGLLLQGIHSSNLVKCTSCKKKINLESSIISLSYCEENYSQGLASMEQENPDEAIEKITKALDKFHRIASPPHRETHLAEIALAACMADSGNRWRPTFT</sequence>
<dbReference type="Gene3D" id="2.170.270.10">
    <property type="entry name" value="SET domain"/>
    <property type="match status" value="1"/>
</dbReference>
<evidence type="ECO:0000313" key="11">
    <source>
        <dbReference type="Proteomes" id="UP000826195"/>
    </source>
</evidence>
<dbReference type="GO" id="GO:0042051">
    <property type="term" value="P:compound eye photoreceptor development"/>
    <property type="evidence" value="ECO:0007669"/>
    <property type="project" value="TreeGrafter"/>
</dbReference>
<dbReference type="InterPro" id="IPR044421">
    <property type="entry name" value="SMYD4_SET"/>
</dbReference>
<gene>
    <name evidence="10" type="ORF">KQX54_020807</name>
</gene>
<evidence type="ECO:0000256" key="4">
    <source>
        <dbReference type="ARBA" id="ARBA00022723"/>
    </source>
</evidence>